<organism evidence="1 2">
    <name type="scientific">Alkalimonas amylolytica</name>
    <dbReference type="NCBI Taxonomy" id="152573"/>
    <lineage>
        <taxon>Bacteria</taxon>
        <taxon>Pseudomonadati</taxon>
        <taxon>Pseudomonadota</taxon>
        <taxon>Gammaproteobacteria</taxon>
        <taxon>Alkalimonas</taxon>
    </lineage>
</organism>
<evidence type="ECO:0008006" key="3">
    <source>
        <dbReference type="Google" id="ProtNLM"/>
    </source>
</evidence>
<dbReference type="EMBL" id="FNRM01000006">
    <property type="protein sequence ID" value="SEA80251.1"/>
    <property type="molecule type" value="Genomic_DNA"/>
</dbReference>
<dbReference type="OrthoDB" id="6296287at2"/>
<accession>A0A1H4E5G2</accession>
<gene>
    <name evidence="1" type="ORF">SAMN04488051_106228</name>
</gene>
<name>A0A1H4E5G2_ALKAM</name>
<evidence type="ECO:0000313" key="1">
    <source>
        <dbReference type="EMBL" id="SEA80251.1"/>
    </source>
</evidence>
<dbReference type="STRING" id="152573.SAMN04488051_106228"/>
<reference evidence="1 2" key="1">
    <citation type="submission" date="2016-10" db="EMBL/GenBank/DDBJ databases">
        <authorList>
            <person name="de Groot N.N."/>
        </authorList>
    </citation>
    <scope>NUCLEOTIDE SEQUENCE [LARGE SCALE GENOMIC DNA]</scope>
    <source>
        <strain evidence="1 2">CGMCC 1.3430</strain>
    </source>
</reference>
<dbReference type="AlphaFoldDB" id="A0A1H4E5G2"/>
<dbReference type="RefSeq" id="WP_091343561.1">
    <property type="nucleotide sequence ID" value="NZ_FNRM01000006.1"/>
</dbReference>
<protein>
    <recommendedName>
        <fullName evidence="3">Lipoprotein</fullName>
    </recommendedName>
</protein>
<keyword evidence="2" id="KW-1185">Reference proteome</keyword>
<sequence length="92" mass="10525">MIKIIILTVTLMMQGCTVVGAVLDNELDRKTSTPRENMHDSGPFSEMGMEADVALFQTLRQKIRGKPKQPEMECEHDGYFRVCRVLDDESEY</sequence>
<dbReference type="Proteomes" id="UP000198773">
    <property type="component" value="Unassembled WGS sequence"/>
</dbReference>
<proteinExistence type="predicted"/>
<dbReference type="PROSITE" id="PS51257">
    <property type="entry name" value="PROKAR_LIPOPROTEIN"/>
    <property type="match status" value="1"/>
</dbReference>
<evidence type="ECO:0000313" key="2">
    <source>
        <dbReference type="Proteomes" id="UP000198773"/>
    </source>
</evidence>